<dbReference type="PANTHER" id="PTHR38585:SF1">
    <property type="entry name" value="TRANSMEMBRANE PROTEIN"/>
    <property type="match status" value="1"/>
</dbReference>
<proteinExistence type="predicted"/>
<dbReference type="PANTHER" id="PTHR38585">
    <property type="entry name" value="TRANSMEMBRANE PROTEIN"/>
    <property type="match status" value="1"/>
</dbReference>
<organism evidence="1 2">
    <name type="scientific">Coccomyxa viridis</name>
    <dbReference type="NCBI Taxonomy" id="1274662"/>
    <lineage>
        <taxon>Eukaryota</taxon>
        <taxon>Viridiplantae</taxon>
        <taxon>Chlorophyta</taxon>
        <taxon>core chlorophytes</taxon>
        <taxon>Trebouxiophyceae</taxon>
        <taxon>Trebouxiophyceae incertae sedis</taxon>
        <taxon>Coccomyxaceae</taxon>
        <taxon>Coccomyxa</taxon>
    </lineage>
</organism>
<dbReference type="AlphaFoldDB" id="A0AAV1IAP1"/>
<evidence type="ECO:0000313" key="2">
    <source>
        <dbReference type="Proteomes" id="UP001314263"/>
    </source>
</evidence>
<gene>
    <name evidence="1" type="ORF">CVIRNUC_007352</name>
</gene>
<protein>
    <submittedName>
        <fullName evidence="1">Uncharacterized protein</fullName>
    </submittedName>
</protein>
<accession>A0AAV1IAP1</accession>
<keyword evidence="2" id="KW-1185">Reference proteome</keyword>
<comment type="caution">
    <text evidence="1">The sequence shown here is derived from an EMBL/GenBank/DDBJ whole genome shotgun (WGS) entry which is preliminary data.</text>
</comment>
<dbReference type="Proteomes" id="UP001314263">
    <property type="component" value="Unassembled WGS sequence"/>
</dbReference>
<name>A0AAV1IAP1_9CHLO</name>
<evidence type="ECO:0000313" key="1">
    <source>
        <dbReference type="EMBL" id="CAK0784149.1"/>
    </source>
</evidence>
<dbReference type="EMBL" id="CAUYUE010000010">
    <property type="protein sequence ID" value="CAK0784149.1"/>
    <property type="molecule type" value="Genomic_DNA"/>
</dbReference>
<sequence>MLVRAQCIPEQCRIAFPSIRGPRNKRRKGSKVVKGSMERDIRQFGRQLATVIEPALPFVGHAATSAAAFTVGMGISQAAGYALRVSCATPLLSSALGMAGIGLSSVLAGEASRRFGARLTGKRPPRSAQAVARDVALDALLGMSLYKMMGGRFRSVMPSNLIYPGACAIESLPAPGSEYASQAAKGELRRLFARDGCHHCGSRMGRVIGDHIPPNKYVNTANSAVKQITANLGITSNTHIPPFGKLSQKLGQVLKGKSRARISRSVQRYFPQCAACCSKQASAVKSGATRLVFHFYGMRPWYYAGAFVGLRQYSNPATLQQPGKRR</sequence>
<reference evidence="1 2" key="1">
    <citation type="submission" date="2023-10" db="EMBL/GenBank/DDBJ databases">
        <authorList>
            <person name="Maclean D."/>
            <person name="Macfadyen A."/>
        </authorList>
    </citation>
    <scope>NUCLEOTIDE SEQUENCE [LARGE SCALE GENOMIC DNA]</scope>
</reference>